<name>A0A381N512_9ZZZZ</name>
<sequence>MLLLLSCSSQLDTEVIAIENITLIDAIHGVREHKTVLLQGDEIIAIKDVDSVSPEINERISGEGKYLIPGLWDMHVHLTYDDEFTDSMPSLFLGYGITSVRDTGGLIQNLKPVINKMKAPDAIAPRVFFSGPLLDGKFVVYDGGLVPEIGTQNSTAEMAREKVATLKAEGVDFIKIYEMVDPGVFSALVEAAHEHDLPIAAHIPLSMLASTAGPSVDSMEHLRNIELDCANNTAELYEERLSVLGAHQEGPGLTLRSSLHSLQRLPAINNHDETRCNKTLQTLTSTIQVPTLRLITFSTRPPYLHEDWEEVLNRVPENLKDSWINATKEWLESDRQQNTTFADWSLFMIGRMHQQGVPIGAGTDTPIGYALPGYSLHTELERLVDAGLSPLEALHSATIRPAEFFSLLDSMGTIEVGKVADLVLLDADPMQDISNTRKISAVVSKGIIYNPNDLFKKL</sequence>
<dbReference type="Gene3D" id="1.20.58.520">
    <property type="entry name" value="Amidohydrolase"/>
    <property type="match status" value="1"/>
</dbReference>
<dbReference type="InterPro" id="IPR006680">
    <property type="entry name" value="Amidohydro-rel"/>
</dbReference>
<proteinExistence type="predicted"/>
<dbReference type="PANTHER" id="PTHR43135">
    <property type="entry name" value="ALPHA-D-RIBOSE 1-METHYLPHOSPHONATE 5-TRIPHOSPHATE DIPHOSPHATASE"/>
    <property type="match status" value="1"/>
</dbReference>
<accession>A0A381N512</accession>
<dbReference type="SUPFAM" id="SSF51556">
    <property type="entry name" value="Metallo-dependent hydrolases"/>
    <property type="match status" value="1"/>
</dbReference>
<dbReference type="InterPro" id="IPR011059">
    <property type="entry name" value="Metal-dep_hydrolase_composite"/>
</dbReference>
<dbReference type="Gene3D" id="3.30.110.90">
    <property type="entry name" value="Amidohydrolase"/>
    <property type="match status" value="2"/>
</dbReference>
<dbReference type="PANTHER" id="PTHR43135:SF3">
    <property type="entry name" value="ALPHA-D-RIBOSE 1-METHYLPHOSPHONATE 5-TRIPHOSPHATE DIPHOSPHATASE"/>
    <property type="match status" value="1"/>
</dbReference>
<dbReference type="GO" id="GO:0016810">
    <property type="term" value="F:hydrolase activity, acting on carbon-nitrogen (but not peptide) bonds"/>
    <property type="evidence" value="ECO:0007669"/>
    <property type="project" value="InterPro"/>
</dbReference>
<dbReference type="Gene3D" id="2.30.40.10">
    <property type="entry name" value="Urease, subunit C, domain 1"/>
    <property type="match status" value="2"/>
</dbReference>
<dbReference type="InterPro" id="IPR032466">
    <property type="entry name" value="Metal_Hydrolase"/>
</dbReference>
<dbReference type="InterPro" id="IPR051781">
    <property type="entry name" value="Metallo-dep_Hydrolase"/>
</dbReference>
<dbReference type="SUPFAM" id="SSF51338">
    <property type="entry name" value="Composite domain of metallo-dependent hydrolases"/>
    <property type="match status" value="1"/>
</dbReference>
<gene>
    <name evidence="2" type="ORF">METZ01_LOCUS2383</name>
</gene>
<evidence type="ECO:0000259" key="1">
    <source>
        <dbReference type="Pfam" id="PF01979"/>
    </source>
</evidence>
<protein>
    <recommendedName>
        <fullName evidence="1">Amidohydrolase-related domain-containing protein</fullName>
    </recommendedName>
</protein>
<feature type="domain" description="Amidohydrolase-related" evidence="1">
    <location>
        <begin position="349"/>
        <end position="446"/>
    </location>
</feature>
<evidence type="ECO:0000313" key="2">
    <source>
        <dbReference type="EMBL" id="SUZ49529.1"/>
    </source>
</evidence>
<dbReference type="EMBL" id="UINC01000122">
    <property type="protein sequence ID" value="SUZ49529.1"/>
    <property type="molecule type" value="Genomic_DNA"/>
</dbReference>
<feature type="domain" description="Amidohydrolase-related" evidence="1">
    <location>
        <begin position="66"/>
        <end position="205"/>
    </location>
</feature>
<organism evidence="2">
    <name type="scientific">marine metagenome</name>
    <dbReference type="NCBI Taxonomy" id="408172"/>
    <lineage>
        <taxon>unclassified sequences</taxon>
        <taxon>metagenomes</taxon>
        <taxon>ecological metagenomes</taxon>
    </lineage>
</organism>
<dbReference type="AlphaFoldDB" id="A0A381N512"/>
<dbReference type="Gene3D" id="3.40.50.10910">
    <property type="entry name" value="Amidohydrolase"/>
    <property type="match status" value="1"/>
</dbReference>
<reference evidence="2" key="1">
    <citation type="submission" date="2018-05" db="EMBL/GenBank/DDBJ databases">
        <authorList>
            <person name="Lanie J.A."/>
            <person name="Ng W.-L."/>
            <person name="Kazmierczak K.M."/>
            <person name="Andrzejewski T.M."/>
            <person name="Davidsen T.M."/>
            <person name="Wayne K.J."/>
            <person name="Tettelin H."/>
            <person name="Glass J.I."/>
            <person name="Rusch D."/>
            <person name="Podicherti R."/>
            <person name="Tsui H.-C.T."/>
            <person name="Winkler M.E."/>
        </authorList>
    </citation>
    <scope>NUCLEOTIDE SEQUENCE</scope>
</reference>
<dbReference type="Pfam" id="PF01979">
    <property type="entry name" value="Amidohydro_1"/>
    <property type="match status" value="2"/>
</dbReference>